<keyword evidence="3 5" id="KW-0547">Nucleotide-binding</keyword>
<dbReference type="PANTHER" id="PTHR33359:SF1">
    <property type="entry name" value="MOLYBDOPTERIN SYNTHASE SULFUR CARRIER SUBUNIT"/>
    <property type="match status" value="1"/>
</dbReference>
<dbReference type="InterPro" id="IPR028887">
    <property type="entry name" value="MOCS2A_euk"/>
</dbReference>
<feature type="modified residue" description="Glycyl adenylate; alternate" evidence="5">
    <location>
        <position position="96"/>
    </location>
</feature>
<keyword evidence="7" id="KW-1185">Reference proteome</keyword>
<dbReference type="Gene3D" id="3.10.20.30">
    <property type="match status" value="1"/>
</dbReference>
<gene>
    <name evidence="5" type="primary">cnxG</name>
    <name evidence="6" type="ORF">K491DRAFT_586176</name>
</gene>
<accession>A0A6A6TPP7</accession>
<dbReference type="InterPro" id="IPR044672">
    <property type="entry name" value="MOCS2A"/>
</dbReference>
<comment type="pathway">
    <text evidence="5">Cofactor biosynthesis; molybdopterin biosynthesis.</text>
</comment>
<dbReference type="SUPFAM" id="SSF54285">
    <property type="entry name" value="MoaD/ThiS"/>
    <property type="match status" value="1"/>
</dbReference>
<evidence type="ECO:0000256" key="5">
    <source>
        <dbReference type="HAMAP-Rule" id="MF_03051"/>
    </source>
</evidence>
<evidence type="ECO:0000313" key="6">
    <source>
        <dbReference type="EMBL" id="KAF2662045.1"/>
    </source>
</evidence>
<comment type="PTM">
    <text evidence="5">C-terminal thiocarboxylation occurs in 2 steps, it is first acyl-adenylated (-COAMP) via the hesA/moeB/thiF part of UBA4, then thiocarboxylated (-COSH) via the rhodanese domain of UBA4.</text>
</comment>
<dbReference type="Proteomes" id="UP000799324">
    <property type="component" value="Unassembled WGS sequence"/>
</dbReference>
<dbReference type="GO" id="GO:0030366">
    <property type="term" value="F:molybdopterin synthase activity"/>
    <property type="evidence" value="ECO:0007669"/>
    <property type="project" value="UniProtKB-UniRule"/>
</dbReference>
<keyword evidence="1 5" id="KW-0963">Cytoplasm</keyword>
<evidence type="ECO:0000256" key="3">
    <source>
        <dbReference type="ARBA" id="ARBA00022741"/>
    </source>
</evidence>
<dbReference type="UniPathway" id="UPA00344"/>
<dbReference type="InterPro" id="IPR016155">
    <property type="entry name" value="Mopterin_synth/thiamin_S_b"/>
</dbReference>
<keyword evidence="2 5" id="KW-0597">Phosphoprotein</keyword>
<dbReference type="CDD" id="cd00754">
    <property type="entry name" value="Ubl_MoaD"/>
    <property type="match status" value="1"/>
</dbReference>
<feature type="modified residue" description="1-thioglycine; alternate" evidence="5">
    <location>
        <position position="96"/>
    </location>
</feature>
<dbReference type="OrthoDB" id="5595860at2759"/>
<dbReference type="GO" id="GO:0000166">
    <property type="term" value="F:nucleotide binding"/>
    <property type="evidence" value="ECO:0007669"/>
    <property type="project" value="UniProtKB-KW"/>
</dbReference>
<comment type="similarity">
    <text evidence="5">Belongs to the MoaD family. MOCS2A subfamily.</text>
</comment>
<dbReference type="GO" id="GO:0006777">
    <property type="term" value="P:Mo-molybdopterin cofactor biosynthetic process"/>
    <property type="evidence" value="ECO:0007669"/>
    <property type="project" value="UniProtKB-UniRule"/>
</dbReference>
<name>A0A6A6TPP7_9PLEO</name>
<comment type="subcellular location">
    <subcellularLocation>
        <location evidence="5">Cytoplasm</location>
    </subcellularLocation>
</comment>
<dbReference type="GO" id="GO:1990133">
    <property type="term" value="C:molybdopterin adenylyltransferase complex"/>
    <property type="evidence" value="ECO:0007669"/>
    <property type="project" value="TreeGrafter"/>
</dbReference>
<dbReference type="AlphaFoldDB" id="A0A6A6TPP7"/>
<dbReference type="EMBL" id="MU004291">
    <property type="protein sequence ID" value="KAF2662045.1"/>
    <property type="molecule type" value="Genomic_DNA"/>
</dbReference>
<evidence type="ECO:0000256" key="2">
    <source>
        <dbReference type="ARBA" id="ARBA00022553"/>
    </source>
</evidence>
<dbReference type="PANTHER" id="PTHR33359">
    <property type="entry name" value="MOLYBDOPTERIN SYNTHASE SULFUR CARRIER SUBUNIT"/>
    <property type="match status" value="1"/>
</dbReference>
<sequence>MAPVKVPSGHFSILYFAAASSFTGKSSEHIAAPLRAGSLFEELEKKYPGMEAKVLASCAVTVNLDYIEIDGGNAPDLDLVIQEGDEVAIIPPVSSG</sequence>
<dbReference type="InterPro" id="IPR003749">
    <property type="entry name" value="ThiS/MoaD-like"/>
</dbReference>
<evidence type="ECO:0000313" key="7">
    <source>
        <dbReference type="Proteomes" id="UP000799324"/>
    </source>
</evidence>
<dbReference type="Pfam" id="PF02597">
    <property type="entry name" value="ThiS"/>
    <property type="match status" value="1"/>
</dbReference>
<dbReference type="GO" id="GO:1990140">
    <property type="term" value="C:molybdopterin synthase complex"/>
    <property type="evidence" value="ECO:0007669"/>
    <property type="project" value="UniProtKB-UniRule"/>
</dbReference>
<dbReference type="InterPro" id="IPR012675">
    <property type="entry name" value="Beta-grasp_dom_sf"/>
</dbReference>
<comment type="function">
    <text evidence="5">Acts as a sulfur carrier required for molybdopterin biosynthesis. Component of the molybdopterin synthase complex that catalyzes the conversion of precursor Z into molybdopterin by mediating the incorporation of 2 sulfur atoms into precursor Z to generate a dithiolene group. In the complex, serves as sulfur donor by being thiocarboxylated (-COSH) at its C-terminus by UBA4. After interaction with MOCS2B, the sulfur is then transferred to precursor Z to form molybdopterin.</text>
</comment>
<proteinExistence type="inferred from homology"/>
<reference evidence="6" key="1">
    <citation type="journal article" date="2020" name="Stud. Mycol.">
        <title>101 Dothideomycetes genomes: a test case for predicting lifestyles and emergence of pathogens.</title>
        <authorList>
            <person name="Haridas S."/>
            <person name="Albert R."/>
            <person name="Binder M."/>
            <person name="Bloem J."/>
            <person name="Labutti K."/>
            <person name="Salamov A."/>
            <person name="Andreopoulos B."/>
            <person name="Baker S."/>
            <person name="Barry K."/>
            <person name="Bills G."/>
            <person name="Bluhm B."/>
            <person name="Cannon C."/>
            <person name="Castanera R."/>
            <person name="Culley D."/>
            <person name="Daum C."/>
            <person name="Ezra D."/>
            <person name="Gonzalez J."/>
            <person name="Henrissat B."/>
            <person name="Kuo A."/>
            <person name="Liang C."/>
            <person name="Lipzen A."/>
            <person name="Lutzoni F."/>
            <person name="Magnuson J."/>
            <person name="Mondo S."/>
            <person name="Nolan M."/>
            <person name="Ohm R."/>
            <person name="Pangilinan J."/>
            <person name="Park H.-J."/>
            <person name="Ramirez L."/>
            <person name="Alfaro M."/>
            <person name="Sun H."/>
            <person name="Tritt A."/>
            <person name="Yoshinaga Y."/>
            <person name="Zwiers L.-H."/>
            <person name="Turgeon B."/>
            <person name="Goodwin S."/>
            <person name="Spatafora J."/>
            <person name="Crous P."/>
            <person name="Grigoriev I."/>
        </authorList>
    </citation>
    <scope>NUCLEOTIDE SEQUENCE</scope>
    <source>
        <strain evidence="6">CBS 122681</strain>
    </source>
</reference>
<evidence type="ECO:0000256" key="1">
    <source>
        <dbReference type="ARBA" id="ARBA00022490"/>
    </source>
</evidence>
<keyword evidence="4 5" id="KW-0501">Molybdenum cofactor biosynthesis</keyword>
<protein>
    <recommendedName>
        <fullName evidence="5">Molybdopterin synthase sulfur carrier subunit</fullName>
    </recommendedName>
    <alternativeName>
        <fullName evidence="5">Common component for nitrate reductase and xanthine dehydrogenase protein G</fullName>
    </alternativeName>
    <alternativeName>
        <fullName evidence="5">Molybdenum cofactor synthesis protein 2 small subunit</fullName>
    </alternativeName>
    <alternativeName>
        <fullName evidence="5">Molybdenum cofactor synthesis protein 2A</fullName>
    </alternativeName>
    <alternativeName>
        <fullName evidence="5">Sulfur carrier protein MOCS2A</fullName>
        <shortName evidence="5">MOCS2A</shortName>
    </alternativeName>
</protein>
<organism evidence="6 7">
    <name type="scientific">Lophiostoma macrostomum CBS 122681</name>
    <dbReference type="NCBI Taxonomy" id="1314788"/>
    <lineage>
        <taxon>Eukaryota</taxon>
        <taxon>Fungi</taxon>
        <taxon>Dikarya</taxon>
        <taxon>Ascomycota</taxon>
        <taxon>Pezizomycotina</taxon>
        <taxon>Dothideomycetes</taxon>
        <taxon>Pleosporomycetidae</taxon>
        <taxon>Pleosporales</taxon>
        <taxon>Lophiostomataceae</taxon>
        <taxon>Lophiostoma</taxon>
    </lineage>
</organism>
<comment type="subunit">
    <text evidence="5">Heterotetramer; composed of 2 small (MOCS2A) and 2 large (MOCS2B) subunits.</text>
</comment>
<evidence type="ECO:0000256" key="4">
    <source>
        <dbReference type="ARBA" id="ARBA00023150"/>
    </source>
</evidence>
<dbReference type="HAMAP" id="MF_03051">
    <property type="entry name" value="MOCS2A"/>
    <property type="match status" value="1"/>
</dbReference>